<dbReference type="RefSeq" id="XP_024573985.1">
    <property type="nucleotide sequence ID" value="XM_024722961.1"/>
</dbReference>
<keyword evidence="1" id="KW-0732">Signal</keyword>
<dbReference type="STRING" id="4781.A0A0P1AB34"/>
<dbReference type="Proteomes" id="UP000054928">
    <property type="component" value="Unassembled WGS sequence"/>
</dbReference>
<evidence type="ECO:0008006" key="4">
    <source>
        <dbReference type="Google" id="ProtNLM"/>
    </source>
</evidence>
<protein>
    <recommendedName>
        <fullName evidence="4">RxLR-like protein</fullName>
    </recommendedName>
</protein>
<organism evidence="2 3">
    <name type="scientific">Plasmopara halstedii</name>
    <name type="common">Downy mildew of sunflower</name>
    <dbReference type="NCBI Taxonomy" id="4781"/>
    <lineage>
        <taxon>Eukaryota</taxon>
        <taxon>Sar</taxon>
        <taxon>Stramenopiles</taxon>
        <taxon>Oomycota</taxon>
        <taxon>Peronosporomycetes</taxon>
        <taxon>Peronosporales</taxon>
        <taxon>Peronosporaceae</taxon>
        <taxon>Plasmopara</taxon>
    </lineage>
</organism>
<dbReference type="GeneID" id="36400450"/>
<reference evidence="3" key="1">
    <citation type="submission" date="2014-09" db="EMBL/GenBank/DDBJ databases">
        <authorList>
            <person name="Sharma Rahul"/>
            <person name="Thines Marco"/>
        </authorList>
    </citation>
    <scope>NUCLEOTIDE SEQUENCE [LARGE SCALE GENOMIC DNA]</scope>
</reference>
<dbReference type="EMBL" id="CCYD01000288">
    <property type="protein sequence ID" value="CEG37616.1"/>
    <property type="molecule type" value="Genomic_DNA"/>
</dbReference>
<feature type="chain" id="PRO_5006058525" description="RxLR-like protein" evidence="1">
    <location>
        <begin position="24"/>
        <end position="175"/>
    </location>
</feature>
<evidence type="ECO:0000256" key="1">
    <source>
        <dbReference type="SAM" id="SignalP"/>
    </source>
</evidence>
<proteinExistence type="predicted"/>
<evidence type="ECO:0000313" key="2">
    <source>
        <dbReference type="EMBL" id="CEG37616.1"/>
    </source>
</evidence>
<dbReference type="OMA" id="NEEWIVQ"/>
<name>A0A0P1AB34_PLAHL</name>
<sequence length="175" mass="19345">MVSMMSLFAMVIAAANIVDHVQSHGFIANPPPSWKKGKTGNEEWIVQIEPQWKGDWNKARNDDEFLATFKQIAAANNFKNARSLLDSDPVYGADCGYTDPNGTPVDPPSDGTATFSRGIAHVGRCEVWIDEKIALQKDDCQAAFGNGTIEYKSVLKPIDYSLCDKDKCLMPHCVY</sequence>
<feature type="signal peptide" evidence="1">
    <location>
        <begin position="1"/>
        <end position="23"/>
    </location>
</feature>
<accession>A0A0P1AB34</accession>
<dbReference type="AlphaFoldDB" id="A0A0P1AB34"/>
<dbReference type="OrthoDB" id="116510at2759"/>
<evidence type="ECO:0000313" key="3">
    <source>
        <dbReference type="Proteomes" id="UP000054928"/>
    </source>
</evidence>
<keyword evidence="3" id="KW-1185">Reference proteome</keyword>